<evidence type="ECO:0000256" key="5">
    <source>
        <dbReference type="ARBA" id="ARBA00022989"/>
    </source>
</evidence>
<gene>
    <name evidence="8" type="ORF">NQ317_017720</name>
</gene>
<dbReference type="InterPro" id="IPR043519">
    <property type="entry name" value="NT_sf"/>
</dbReference>
<evidence type="ECO:0000313" key="9">
    <source>
        <dbReference type="Proteomes" id="UP001162164"/>
    </source>
</evidence>
<comment type="similarity">
    <text evidence="3">Belongs to the Iojap/RsfS family.</text>
</comment>
<proteinExistence type="inferred from homology"/>
<sequence length="638" mass="74343">MDRVQGKYVLHLVVNSQTVANNPNNPTTKDEEHKVKTSHLGNMSSKYQVFQENDNEIILDVYEERLKYSNLLENHEEDDPLLGLNLERGQTGVFNIEDLVEVLKRENAEDIFIAKVPSDIKYVDYISIVSGKSQKHMQAIAQFVRKVYKKKRHKNDIIPILEGKNSSDWMALDLGNIALHIFSKKMRKMYDLDSLWILGPHFDKECNKKGARIRNVRKTLSLFKRFRTSLLILCLILGYELTPHQDAIFNYLVPSIGACILYMFLIASDVAVICNHLKNGDPIWASLSWFIMYLPVMGSYIIFISNWELWPEYEGCGRENMRWFFVKTTQHLFFPVWNMWRFAERIFWSIEAVRSKNETDIMQAIAAASSARTIELYVFLQSYVHSIPQILLQLHILMRHNAETNKQTADAQVLSILFNIAKISITTTFYQRFKAQKLTGKQYPWYKSDLASRQSSVVLRRNISEVILEETRSIVEKRMSTDIEKVYNVEPSTFSQRRRSSDIYLEPSTSTGYDRRETLQVDFNTTDNEDHQTSSPYGRPSLSRFSRVISVMGETKSKLFREMGISERSEPDFNVSRIIYIKGLQDDDLAGKLIAFLWWFCFLLARFLAISAFAYFFIKDALWILLSHFIIVMAFFTI</sequence>
<evidence type="ECO:0000256" key="1">
    <source>
        <dbReference type="ARBA" id="ARBA00004141"/>
    </source>
</evidence>
<evidence type="ECO:0000313" key="8">
    <source>
        <dbReference type="EMBL" id="KAJ8973265.1"/>
    </source>
</evidence>
<protein>
    <recommendedName>
        <fullName evidence="7">XK-related protein</fullName>
    </recommendedName>
</protein>
<dbReference type="InterPro" id="IPR018629">
    <property type="entry name" value="XK-rel"/>
</dbReference>
<comment type="subcellular location">
    <subcellularLocation>
        <location evidence="1 7">Membrane</location>
        <topology evidence="1 7">Multi-pass membrane protein</topology>
    </subcellularLocation>
</comment>
<reference evidence="8" key="1">
    <citation type="journal article" date="2023" name="Insect Mol. Biol.">
        <title>Genome sequencing provides insights into the evolution of gene families encoding plant cell wall-degrading enzymes in longhorned beetles.</title>
        <authorList>
            <person name="Shin N.R."/>
            <person name="Okamura Y."/>
            <person name="Kirsch R."/>
            <person name="Pauchet Y."/>
        </authorList>
    </citation>
    <scope>NUCLEOTIDE SEQUENCE</scope>
    <source>
        <strain evidence="8">MMC_N1</strain>
    </source>
</reference>
<feature type="transmembrane region" description="Helical" evidence="7">
    <location>
        <begin position="593"/>
        <end position="615"/>
    </location>
</feature>
<dbReference type="PANTHER" id="PTHR21043:SF0">
    <property type="entry name" value="MITOCHONDRIAL ASSEMBLY OF RIBOSOMAL LARGE SUBUNIT PROTEIN 1"/>
    <property type="match status" value="1"/>
</dbReference>
<evidence type="ECO:0000256" key="6">
    <source>
        <dbReference type="ARBA" id="ARBA00023136"/>
    </source>
</evidence>
<keyword evidence="4 7" id="KW-0812">Transmembrane</keyword>
<keyword evidence="6 7" id="KW-0472">Membrane</keyword>
<feature type="transmembrane region" description="Helical" evidence="7">
    <location>
        <begin position="284"/>
        <end position="303"/>
    </location>
</feature>
<comment type="caution">
    <text evidence="8">The sequence shown here is derived from an EMBL/GenBank/DDBJ whole genome shotgun (WGS) entry which is preliminary data.</text>
</comment>
<dbReference type="HAMAP" id="MF_01477">
    <property type="entry name" value="Iojap_RsfS"/>
    <property type="match status" value="1"/>
</dbReference>
<dbReference type="EMBL" id="JAPWTJ010001207">
    <property type="protein sequence ID" value="KAJ8973265.1"/>
    <property type="molecule type" value="Genomic_DNA"/>
</dbReference>
<dbReference type="PANTHER" id="PTHR21043">
    <property type="entry name" value="IOJAP SUPERFAMILY ORTHOLOG"/>
    <property type="match status" value="1"/>
</dbReference>
<dbReference type="NCBIfam" id="TIGR00090">
    <property type="entry name" value="rsfS_iojap_ybeB"/>
    <property type="match status" value="1"/>
</dbReference>
<evidence type="ECO:0000256" key="3">
    <source>
        <dbReference type="ARBA" id="ARBA00010574"/>
    </source>
</evidence>
<keyword evidence="5 7" id="KW-1133">Transmembrane helix</keyword>
<feature type="transmembrane region" description="Helical" evidence="7">
    <location>
        <begin position="251"/>
        <end position="272"/>
    </location>
</feature>
<keyword evidence="9" id="KW-1185">Reference proteome</keyword>
<dbReference type="Pfam" id="PF02410">
    <property type="entry name" value="RsfS"/>
    <property type="match status" value="1"/>
</dbReference>
<dbReference type="InterPro" id="IPR004394">
    <property type="entry name" value="Iojap/RsfS/C7orf30"/>
</dbReference>
<name>A0ABQ9J6L0_9CUCU</name>
<dbReference type="Proteomes" id="UP001162164">
    <property type="component" value="Unassembled WGS sequence"/>
</dbReference>
<evidence type="ECO:0000256" key="7">
    <source>
        <dbReference type="RuleBase" id="RU910716"/>
    </source>
</evidence>
<dbReference type="SUPFAM" id="SSF81301">
    <property type="entry name" value="Nucleotidyltransferase"/>
    <property type="match status" value="1"/>
</dbReference>
<accession>A0ABQ9J6L0</accession>
<dbReference type="Gene3D" id="3.30.460.10">
    <property type="entry name" value="Beta Polymerase, domain 2"/>
    <property type="match status" value="1"/>
</dbReference>
<dbReference type="Pfam" id="PF09815">
    <property type="entry name" value="XK-related"/>
    <property type="match status" value="1"/>
</dbReference>
<evidence type="ECO:0000256" key="2">
    <source>
        <dbReference type="ARBA" id="ARBA00008789"/>
    </source>
</evidence>
<comment type="similarity">
    <text evidence="2 7">Belongs to the XK family.</text>
</comment>
<evidence type="ECO:0000256" key="4">
    <source>
        <dbReference type="ARBA" id="ARBA00022692"/>
    </source>
</evidence>
<organism evidence="8 9">
    <name type="scientific">Molorchus minor</name>
    <dbReference type="NCBI Taxonomy" id="1323400"/>
    <lineage>
        <taxon>Eukaryota</taxon>
        <taxon>Metazoa</taxon>
        <taxon>Ecdysozoa</taxon>
        <taxon>Arthropoda</taxon>
        <taxon>Hexapoda</taxon>
        <taxon>Insecta</taxon>
        <taxon>Pterygota</taxon>
        <taxon>Neoptera</taxon>
        <taxon>Endopterygota</taxon>
        <taxon>Coleoptera</taxon>
        <taxon>Polyphaga</taxon>
        <taxon>Cucujiformia</taxon>
        <taxon>Chrysomeloidea</taxon>
        <taxon>Cerambycidae</taxon>
        <taxon>Lamiinae</taxon>
        <taxon>Monochamini</taxon>
        <taxon>Molorchus</taxon>
    </lineage>
</organism>